<dbReference type="Pfam" id="PF02460">
    <property type="entry name" value="Patched"/>
    <property type="match status" value="1"/>
</dbReference>
<dbReference type="PANTHER" id="PTHR46687">
    <property type="entry name" value="PROTEIN DISPATCHED HOMOLOG 3"/>
    <property type="match status" value="1"/>
</dbReference>
<proteinExistence type="predicted"/>
<evidence type="ECO:0000256" key="1">
    <source>
        <dbReference type="SAM" id="Phobius"/>
    </source>
</evidence>
<reference evidence="3 4" key="1">
    <citation type="submission" date="2024-05" db="EMBL/GenBank/DDBJ databases">
        <title>Genome sequencing and assembly of Indian major carp, Cirrhinus mrigala (Hamilton, 1822).</title>
        <authorList>
            <person name="Mohindra V."/>
            <person name="Chowdhury L.M."/>
            <person name="Lal K."/>
            <person name="Jena J.K."/>
        </authorList>
    </citation>
    <scope>NUCLEOTIDE SEQUENCE [LARGE SCALE GENOMIC DNA]</scope>
    <source>
        <strain evidence="3">CM1030</strain>
        <tissue evidence="3">Blood</tissue>
    </source>
</reference>
<evidence type="ECO:0000313" key="3">
    <source>
        <dbReference type="EMBL" id="KAL0186344.1"/>
    </source>
</evidence>
<accession>A0ABD0QJM9</accession>
<dbReference type="InterPro" id="IPR003392">
    <property type="entry name" value="PTHD_SSD"/>
</dbReference>
<gene>
    <name evidence="3" type="ORF">M9458_018014</name>
</gene>
<dbReference type="AlphaFoldDB" id="A0ABD0QJM9"/>
<keyword evidence="1" id="KW-0472">Membrane</keyword>
<keyword evidence="1" id="KW-1133">Transmembrane helix</keyword>
<feature type="transmembrane region" description="Helical" evidence="1">
    <location>
        <begin position="16"/>
        <end position="40"/>
    </location>
</feature>
<dbReference type="Proteomes" id="UP001529510">
    <property type="component" value="Unassembled WGS sequence"/>
</dbReference>
<feature type="domain" description="SSD" evidence="2">
    <location>
        <begin position="1"/>
        <end position="85"/>
    </location>
</feature>
<dbReference type="InterPro" id="IPR000731">
    <property type="entry name" value="SSD"/>
</dbReference>
<evidence type="ECO:0000259" key="2">
    <source>
        <dbReference type="PROSITE" id="PS50156"/>
    </source>
</evidence>
<dbReference type="PROSITE" id="PS50156">
    <property type="entry name" value="SSD"/>
    <property type="match status" value="1"/>
</dbReference>
<keyword evidence="4" id="KW-1185">Reference proteome</keyword>
<evidence type="ECO:0000313" key="4">
    <source>
        <dbReference type="Proteomes" id="UP001529510"/>
    </source>
</evidence>
<dbReference type="InterPro" id="IPR042480">
    <property type="entry name" value="DISP3"/>
</dbReference>
<name>A0ABD0QJM9_CIRMR</name>
<dbReference type="Gene3D" id="1.20.1640.10">
    <property type="entry name" value="Multidrug efflux transporter AcrB transmembrane domain"/>
    <property type="match status" value="1"/>
</dbReference>
<dbReference type="SUPFAM" id="SSF82866">
    <property type="entry name" value="Multidrug efflux transporter AcrB transmembrane domain"/>
    <property type="match status" value="1"/>
</dbReference>
<feature type="non-terminal residue" evidence="3">
    <location>
        <position position="1"/>
    </location>
</feature>
<feature type="non-terminal residue" evidence="3">
    <location>
        <position position="85"/>
    </location>
</feature>
<protein>
    <recommendedName>
        <fullName evidence="2">SSD domain-containing protein</fullName>
    </recommendedName>
</protein>
<dbReference type="PANTHER" id="PTHR46687:SF1">
    <property type="entry name" value="PROTEIN DISPATCHED HOMOLOG 3"/>
    <property type="match status" value="1"/>
</dbReference>
<organism evidence="3 4">
    <name type="scientific">Cirrhinus mrigala</name>
    <name type="common">Mrigala</name>
    <dbReference type="NCBI Taxonomy" id="683832"/>
    <lineage>
        <taxon>Eukaryota</taxon>
        <taxon>Metazoa</taxon>
        <taxon>Chordata</taxon>
        <taxon>Craniata</taxon>
        <taxon>Vertebrata</taxon>
        <taxon>Euteleostomi</taxon>
        <taxon>Actinopterygii</taxon>
        <taxon>Neopterygii</taxon>
        <taxon>Teleostei</taxon>
        <taxon>Ostariophysi</taxon>
        <taxon>Cypriniformes</taxon>
        <taxon>Cyprinidae</taxon>
        <taxon>Labeoninae</taxon>
        <taxon>Labeonini</taxon>
        <taxon>Cirrhinus</taxon>
    </lineage>
</organism>
<dbReference type="EMBL" id="JAMKFB020000008">
    <property type="protein sequence ID" value="KAL0186344.1"/>
    <property type="molecule type" value="Genomic_DNA"/>
</dbReference>
<keyword evidence="1" id="KW-0812">Transmembrane</keyword>
<sequence length="85" mass="9220">CLVALFLYHVVFGVKYLGILNGVAAFVIIGIGVDDVFVFISTFRQSAHLTCSLQRMIYTVKTAGRATFLTSFTTAAAYAANTFSQ</sequence>
<comment type="caution">
    <text evidence="3">The sequence shown here is derived from an EMBL/GenBank/DDBJ whole genome shotgun (WGS) entry which is preliminary data.</text>
</comment>